<accession>A0A1H4D063</accession>
<dbReference type="AlphaFoldDB" id="A0A1H4D063"/>
<dbReference type="InterPro" id="IPR020094">
    <property type="entry name" value="TruA/RsuA/RluB/E/F_N"/>
</dbReference>
<dbReference type="Gene3D" id="3.30.70.580">
    <property type="entry name" value="Pseudouridine synthase I, catalytic domain, N-terminal subdomain"/>
    <property type="match status" value="1"/>
</dbReference>
<dbReference type="Gene3D" id="3.30.70.1560">
    <property type="entry name" value="Alpha-L RNA-binding motif"/>
    <property type="match status" value="1"/>
</dbReference>
<gene>
    <name evidence="5" type="ORF">SAMN05660909_02868</name>
</gene>
<comment type="similarity">
    <text evidence="1 3">Belongs to the pseudouridine synthase RsuA family.</text>
</comment>
<dbReference type="InterPro" id="IPR020103">
    <property type="entry name" value="PsdUridine_synth_cat_dom_sf"/>
</dbReference>
<sequence>MVSQFVSSVPVRLLGDLDFEFPEGTHAIGRLDSDSEGLLILTTNKEVTQLLFCGGKPHTRTYLVRVKGRMTANTLKRLQTGVPIRISGDDYYIAKPAHVEIVERPATLPDRPGELPIDAPQTWLLITLTEGKYHQVRKMVGALKHRCQRLIRVSIENLALEGLQPGEVRELNEHVFFQQLNILYPTKN</sequence>
<dbReference type="InterPro" id="IPR006145">
    <property type="entry name" value="PsdUridine_synth_RsuA/RluA"/>
</dbReference>
<evidence type="ECO:0000313" key="6">
    <source>
        <dbReference type="Proteomes" id="UP000199656"/>
    </source>
</evidence>
<reference evidence="6" key="1">
    <citation type="submission" date="2016-10" db="EMBL/GenBank/DDBJ databases">
        <authorList>
            <person name="Varghese N."/>
            <person name="Submissions S."/>
        </authorList>
    </citation>
    <scope>NUCLEOTIDE SEQUENCE [LARGE SCALE GENOMIC DNA]</scope>
    <source>
        <strain evidence="6">DSM 23920</strain>
    </source>
</reference>
<dbReference type="EMBL" id="FNRL01000012">
    <property type="protein sequence ID" value="SEA66017.1"/>
    <property type="molecule type" value="Genomic_DNA"/>
</dbReference>
<proteinExistence type="inferred from homology"/>
<dbReference type="InterPro" id="IPR042092">
    <property type="entry name" value="PsdUridine_s_RsuA/RluB/E/F_cat"/>
</dbReference>
<evidence type="ECO:0000313" key="5">
    <source>
        <dbReference type="EMBL" id="SEA66017.1"/>
    </source>
</evidence>
<dbReference type="OrthoDB" id="1012272at2"/>
<dbReference type="STRING" id="408074.SAMN05660909_02868"/>
<dbReference type="InterPro" id="IPR018496">
    <property type="entry name" value="PsdUridine_synth_RsuA/RluB_CS"/>
</dbReference>
<dbReference type="Pfam" id="PF00849">
    <property type="entry name" value="PseudoU_synth_2"/>
    <property type="match status" value="1"/>
</dbReference>
<dbReference type="PANTHER" id="PTHR47683:SF2">
    <property type="entry name" value="RNA-BINDING S4 DOMAIN-CONTAINING PROTEIN"/>
    <property type="match status" value="1"/>
</dbReference>
<dbReference type="EC" id="5.4.99.-" evidence="3"/>
<evidence type="ECO:0000256" key="3">
    <source>
        <dbReference type="RuleBase" id="RU003887"/>
    </source>
</evidence>
<protein>
    <recommendedName>
        <fullName evidence="3">Pseudouridine synthase</fullName>
        <ecNumber evidence="3">5.4.99.-</ecNumber>
    </recommendedName>
</protein>
<dbReference type="GO" id="GO:0006364">
    <property type="term" value="P:rRNA processing"/>
    <property type="evidence" value="ECO:0007669"/>
    <property type="project" value="UniProtKB-ARBA"/>
</dbReference>
<dbReference type="PANTHER" id="PTHR47683">
    <property type="entry name" value="PSEUDOURIDINE SYNTHASE FAMILY PROTEIN-RELATED"/>
    <property type="match status" value="1"/>
</dbReference>
<keyword evidence="2 3" id="KW-0413">Isomerase</keyword>
<organism evidence="5 6">
    <name type="scientific">Chitinophaga terrae</name>
    <name type="common">ex Kim and Jung 2007</name>
    <dbReference type="NCBI Taxonomy" id="408074"/>
    <lineage>
        <taxon>Bacteria</taxon>
        <taxon>Pseudomonadati</taxon>
        <taxon>Bacteroidota</taxon>
        <taxon>Chitinophagia</taxon>
        <taxon>Chitinophagales</taxon>
        <taxon>Chitinophagaceae</taxon>
        <taxon>Chitinophaga</taxon>
    </lineage>
</organism>
<evidence type="ECO:0000259" key="4">
    <source>
        <dbReference type="Pfam" id="PF00849"/>
    </source>
</evidence>
<dbReference type="NCBIfam" id="TIGR00093">
    <property type="entry name" value="pseudouridine synthase"/>
    <property type="match status" value="1"/>
</dbReference>
<evidence type="ECO:0000256" key="1">
    <source>
        <dbReference type="ARBA" id="ARBA00008348"/>
    </source>
</evidence>
<feature type="domain" description="Pseudouridine synthase RsuA/RluA-like" evidence="4">
    <location>
        <begin position="24"/>
        <end position="140"/>
    </location>
</feature>
<dbReference type="Proteomes" id="UP000199656">
    <property type="component" value="Unassembled WGS sequence"/>
</dbReference>
<evidence type="ECO:0000256" key="2">
    <source>
        <dbReference type="ARBA" id="ARBA00023235"/>
    </source>
</evidence>
<dbReference type="GO" id="GO:0009982">
    <property type="term" value="F:pseudouridine synthase activity"/>
    <property type="evidence" value="ECO:0007669"/>
    <property type="project" value="InterPro"/>
</dbReference>
<dbReference type="InterPro" id="IPR000748">
    <property type="entry name" value="PsdUridine_synth_RsuA/RluB/E/F"/>
</dbReference>
<dbReference type="InterPro" id="IPR050343">
    <property type="entry name" value="RsuA_PseudoU_synthase"/>
</dbReference>
<keyword evidence="6" id="KW-1185">Reference proteome</keyword>
<dbReference type="SUPFAM" id="SSF55120">
    <property type="entry name" value="Pseudouridine synthase"/>
    <property type="match status" value="1"/>
</dbReference>
<dbReference type="GO" id="GO:0140098">
    <property type="term" value="F:catalytic activity, acting on RNA"/>
    <property type="evidence" value="ECO:0007669"/>
    <property type="project" value="UniProtKB-ARBA"/>
</dbReference>
<name>A0A1H4D063_9BACT</name>
<dbReference type="GO" id="GO:0003723">
    <property type="term" value="F:RNA binding"/>
    <property type="evidence" value="ECO:0007669"/>
    <property type="project" value="InterPro"/>
</dbReference>
<dbReference type="PROSITE" id="PS01149">
    <property type="entry name" value="PSI_RSU"/>
    <property type="match status" value="1"/>
</dbReference>
<dbReference type="GO" id="GO:0001522">
    <property type="term" value="P:pseudouridine synthesis"/>
    <property type="evidence" value="ECO:0007669"/>
    <property type="project" value="InterPro"/>
</dbReference>